<reference evidence="4" key="1">
    <citation type="journal article" date="2020" name="Stud. Mycol.">
        <title>101 Dothideomycetes genomes: a test case for predicting lifestyles and emergence of pathogens.</title>
        <authorList>
            <person name="Haridas S."/>
            <person name="Albert R."/>
            <person name="Binder M."/>
            <person name="Bloem J."/>
            <person name="Labutti K."/>
            <person name="Salamov A."/>
            <person name="Andreopoulos B."/>
            <person name="Baker S."/>
            <person name="Barry K."/>
            <person name="Bills G."/>
            <person name="Bluhm B."/>
            <person name="Cannon C."/>
            <person name="Castanera R."/>
            <person name="Culley D."/>
            <person name="Daum C."/>
            <person name="Ezra D."/>
            <person name="Gonzalez J."/>
            <person name="Henrissat B."/>
            <person name="Kuo A."/>
            <person name="Liang C."/>
            <person name="Lipzen A."/>
            <person name="Lutzoni F."/>
            <person name="Magnuson J."/>
            <person name="Mondo S."/>
            <person name="Nolan M."/>
            <person name="Ohm R."/>
            <person name="Pangilinan J."/>
            <person name="Park H.-J."/>
            <person name="Ramirez L."/>
            <person name="Alfaro M."/>
            <person name="Sun H."/>
            <person name="Tritt A."/>
            <person name="Yoshinaga Y."/>
            <person name="Zwiers L.-H."/>
            <person name="Turgeon B."/>
            <person name="Goodwin S."/>
            <person name="Spatafora J."/>
            <person name="Crous P."/>
            <person name="Grigoriev I."/>
        </authorList>
    </citation>
    <scope>NUCLEOTIDE SEQUENCE</scope>
    <source>
        <strain evidence="4">CBS 480.64</strain>
    </source>
</reference>
<organism evidence="4 5">
    <name type="scientific">Piedraia hortae CBS 480.64</name>
    <dbReference type="NCBI Taxonomy" id="1314780"/>
    <lineage>
        <taxon>Eukaryota</taxon>
        <taxon>Fungi</taxon>
        <taxon>Dikarya</taxon>
        <taxon>Ascomycota</taxon>
        <taxon>Pezizomycotina</taxon>
        <taxon>Dothideomycetes</taxon>
        <taxon>Dothideomycetidae</taxon>
        <taxon>Capnodiales</taxon>
        <taxon>Piedraiaceae</taxon>
        <taxon>Piedraia</taxon>
    </lineage>
</organism>
<gene>
    <name evidence="4" type="ORF">K470DRAFT_217834</name>
</gene>
<dbReference type="InterPro" id="IPR019432">
    <property type="entry name" value="Acyltransferase_MbtK/IucB-like"/>
</dbReference>
<dbReference type="PANTHER" id="PTHR31438:SF1">
    <property type="entry name" value="LYSINE N-ACYLTRANSFERASE C17G9.06C-RELATED"/>
    <property type="match status" value="1"/>
</dbReference>
<feature type="region of interest" description="Disordered" evidence="2">
    <location>
        <begin position="203"/>
        <end position="251"/>
    </location>
</feature>
<evidence type="ECO:0000256" key="2">
    <source>
        <dbReference type="SAM" id="MobiDB-lite"/>
    </source>
</evidence>
<accession>A0A6A7BZH3</accession>
<dbReference type="InterPro" id="IPR016181">
    <property type="entry name" value="Acyl_CoA_acyltransferase"/>
</dbReference>
<proteinExistence type="inferred from homology"/>
<dbReference type="SUPFAM" id="SSF55729">
    <property type="entry name" value="Acyl-CoA N-acyltransferases (Nat)"/>
    <property type="match status" value="1"/>
</dbReference>
<dbReference type="PANTHER" id="PTHR31438">
    <property type="entry name" value="LYSINE N-ACYLTRANSFERASE C17G9.06C-RELATED"/>
    <property type="match status" value="1"/>
</dbReference>
<dbReference type="OrthoDB" id="448427at2759"/>
<keyword evidence="5" id="KW-1185">Reference proteome</keyword>
<dbReference type="SMART" id="SM01006">
    <property type="entry name" value="AlcB"/>
    <property type="match status" value="1"/>
</dbReference>
<dbReference type="AlphaFoldDB" id="A0A6A7BZH3"/>
<protein>
    <recommendedName>
        <fullName evidence="3">Acyltransferase MbtK/IucB-like conserved domain-containing protein</fullName>
    </recommendedName>
</protein>
<evidence type="ECO:0000259" key="3">
    <source>
        <dbReference type="SMART" id="SM01006"/>
    </source>
</evidence>
<evidence type="ECO:0000313" key="4">
    <source>
        <dbReference type="EMBL" id="KAF2860119.1"/>
    </source>
</evidence>
<dbReference type="Proteomes" id="UP000799421">
    <property type="component" value="Unassembled WGS sequence"/>
</dbReference>
<dbReference type="GO" id="GO:0019290">
    <property type="term" value="P:siderophore biosynthetic process"/>
    <property type="evidence" value="ECO:0007669"/>
    <property type="project" value="InterPro"/>
</dbReference>
<feature type="domain" description="Acyltransferase MbtK/IucB-like conserved" evidence="3">
    <location>
        <begin position="333"/>
        <end position="379"/>
    </location>
</feature>
<dbReference type="Pfam" id="PF13523">
    <property type="entry name" value="Acetyltransf_8"/>
    <property type="match status" value="1"/>
</dbReference>
<feature type="compositionally biased region" description="Low complexity" evidence="2">
    <location>
        <begin position="221"/>
        <end position="237"/>
    </location>
</feature>
<dbReference type="GO" id="GO:0016410">
    <property type="term" value="F:N-acyltransferase activity"/>
    <property type="evidence" value="ECO:0007669"/>
    <property type="project" value="TreeGrafter"/>
</dbReference>
<dbReference type="Gene3D" id="3.40.630.30">
    <property type="match status" value="1"/>
</dbReference>
<dbReference type="EMBL" id="MU005985">
    <property type="protein sequence ID" value="KAF2860119.1"/>
    <property type="molecule type" value="Genomic_DNA"/>
</dbReference>
<evidence type="ECO:0000313" key="5">
    <source>
        <dbReference type="Proteomes" id="UP000799421"/>
    </source>
</evidence>
<evidence type="ECO:0000256" key="1">
    <source>
        <dbReference type="ARBA" id="ARBA00009893"/>
    </source>
</evidence>
<name>A0A6A7BZH3_9PEZI</name>
<comment type="similarity">
    <text evidence="1">Belongs to the lysine N-acyltransferase MbtK family.</text>
</comment>
<sequence length="501" mass="56450">MAPSVAHLPNGQRLSVTPVFGGIQFKADEVSGPHSLVPPGWTIVILQKSEDSRQTQRFRTPSLRNDHVYISSISNPTANEFRPSGSTTRQIAMMLWATLWWYFHQPEPDKHLTTAASSNTPLEGRPQGDWIINIDAEGIFKGRNLLAKFERMGLISTEESSVGSGPEDGWGKMMVSQRAFWQMDPRIYLFQLNLGYSGTPYPLASPTSSRPSSPERRQNDVGAALQAASARAAQVGRTGTPPGPFGSSSHLPTYYPPHPLRFTMTNGVRHPIRAKPPRQGEIFYTRFVPSLGQYLSFRVASLSNVPVRPGGPTSTWIPDAGIGSPMTRESQHATMNMTDVELLHKWMNDERVAHSWGEGGPSSHQERFLKQGLESRHSFPAIGCFDGRPFGYFEIYWVKEDRLGRHLSECGNWDRGLHVLVGENEFRGPHRVAVWLSALVHYCWMADMRTETVVMEPRVDNEKLRRYTEALGFYKEREVTLEHKQSNLMKLRREAWTAPAL</sequence>